<dbReference type="GO" id="GO:0005506">
    <property type="term" value="F:iron ion binding"/>
    <property type="evidence" value="ECO:0007669"/>
    <property type="project" value="InterPro"/>
</dbReference>
<comment type="similarity">
    <text evidence="5 15">Belongs to the cytochrome P450 family.</text>
</comment>
<evidence type="ECO:0000256" key="6">
    <source>
        <dbReference type="ARBA" id="ARBA00022617"/>
    </source>
</evidence>
<dbReference type="AlphaFoldDB" id="J7FJF5"/>
<dbReference type="InterPro" id="IPR017972">
    <property type="entry name" value="Cyt_P450_CS"/>
</dbReference>
<dbReference type="PANTHER" id="PTHR24291:SF189">
    <property type="entry name" value="CYTOCHROME P450 4C3-RELATED"/>
    <property type="match status" value="1"/>
</dbReference>
<evidence type="ECO:0000256" key="5">
    <source>
        <dbReference type="ARBA" id="ARBA00010617"/>
    </source>
</evidence>
<name>J7FJF5_SPOLI</name>
<proteinExistence type="evidence at transcript level"/>
<dbReference type="Gene3D" id="1.10.630.10">
    <property type="entry name" value="Cytochrome P450"/>
    <property type="match status" value="2"/>
</dbReference>
<keyword evidence="12 15" id="KW-0503">Monooxygenase</keyword>
<dbReference type="InterPro" id="IPR002401">
    <property type="entry name" value="Cyt_P450_E_grp-I"/>
</dbReference>
<evidence type="ECO:0000256" key="12">
    <source>
        <dbReference type="ARBA" id="ARBA00023033"/>
    </source>
</evidence>
<dbReference type="InterPro" id="IPR050196">
    <property type="entry name" value="Cytochrome_P450_Monoox"/>
</dbReference>
<comment type="subcellular location">
    <subcellularLocation>
        <location evidence="4">Endoplasmic reticulum membrane</location>
        <topology evidence="4">Peripheral membrane protein</topology>
    </subcellularLocation>
    <subcellularLocation>
        <location evidence="3">Microsome membrane</location>
        <topology evidence="3">Peripheral membrane protein</topology>
    </subcellularLocation>
</comment>
<protein>
    <submittedName>
        <fullName evidence="17">Cytochrome CYP4L12</fullName>
    </submittedName>
</protein>
<evidence type="ECO:0000256" key="7">
    <source>
        <dbReference type="ARBA" id="ARBA00022723"/>
    </source>
</evidence>
<keyword evidence="9" id="KW-0492">Microsome</keyword>
<keyword evidence="7 14" id="KW-0479">Metal-binding</keyword>
<comment type="cofactor">
    <cofactor evidence="1 14">
        <name>heme</name>
        <dbReference type="ChEBI" id="CHEBI:30413"/>
    </cofactor>
</comment>
<comment type="function">
    <text evidence="2">May be involved in the metabolism of insect hormones and in the breakdown of synthetic insecticides.</text>
</comment>
<feature type="binding site" description="axial binding residue" evidence="14">
    <location>
        <position position="533"/>
    </location>
    <ligand>
        <name>heme</name>
        <dbReference type="ChEBI" id="CHEBI:30413"/>
    </ligand>
    <ligandPart>
        <name>Fe</name>
        <dbReference type="ChEBI" id="CHEBI:18248"/>
    </ligandPart>
</feature>
<dbReference type="GO" id="GO:0004497">
    <property type="term" value="F:monooxygenase activity"/>
    <property type="evidence" value="ECO:0007669"/>
    <property type="project" value="UniProtKB-KW"/>
</dbReference>
<evidence type="ECO:0000256" key="15">
    <source>
        <dbReference type="RuleBase" id="RU000461"/>
    </source>
</evidence>
<dbReference type="CDD" id="cd20628">
    <property type="entry name" value="CYP4"/>
    <property type="match status" value="1"/>
</dbReference>
<dbReference type="PRINTS" id="PR00385">
    <property type="entry name" value="P450"/>
</dbReference>
<dbReference type="InterPro" id="IPR001128">
    <property type="entry name" value="Cyt_P450"/>
</dbReference>
<evidence type="ECO:0000256" key="9">
    <source>
        <dbReference type="ARBA" id="ARBA00022848"/>
    </source>
</evidence>
<dbReference type="GO" id="GO:0005789">
    <property type="term" value="C:endoplasmic reticulum membrane"/>
    <property type="evidence" value="ECO:0007669"/>
    <property type="project" value="UniProtKB-SubCell"/>
</dbReference>
<organism evidence="17">
    <name type="scientific">Spodoptera littoralis</name>
    <name type="common">Egyptian cotton leafworm</name>
    <dbReference type="NCBI Taxonomy" id="7109"/>
    <lineage>
        <taxon>Eukaryota</taxon>
        <taxon>Metazoa</taxon>
        <taxon>Ecdysozoa</taxon>
        <taxon>Arthropoda</taxon>
        <taxon>Hexapoda</taxon>
        <taxon>Insecta</taxon>
        <taxon>Pterygota</taxon>
        <taxon>Neoptera</taxon>
        <taxon>Endopterygota</taxon>
        <taxon>Lepidoptera</taxon>
        <taxon>Glossata</taxon>
        <taxon>Ditrysia</taxon>
        <taxon>Noctuoidea</taxon>
        <taxon>Noctuidae</taxon>
        <taxon>Amphipyrinae</taxon>
        <taxon>Spodoptera</taxon>
    </lineage>
</organism>
<evidence type="ECO:0000256" key="14">
    <source>
        <dbReference type="PIRSR" id="PIRSR602401-1"/>
    </source>
</evidence>
<dbReference type="EMBL" id="JX310088">
    <property type="protein sequence ID" value="AFP20599.1"/>
    <property type="molecule type" value="mRNA"/>
</dbReference>
<evidence type="ECO:0000256" key="10">
    <source>
        <dbReference type="ARBA" id="ARBA00023002"/>
    </source>
</evidence>
<evidence type="ECO:0000313" key="17">
    <source>
        <dbReference type="EMBL" id="AFP20599.1"/>
    </source>
</evidence>
<dbReference type="GO" id="GO:0016705">
    <property type="term" value="F:oxidoreductase activity, acting on paired donors, with incorporation or reduction of molecular oxygen"/>
    <property type="evidence" value="ECO:0007669"/>
    <property type="project" value="InterPro"/>
</dbReference>
<keyword evidence="10 15" id="KW-0560">Oxidoreductase</keyword>
<dbReference type="SUPFAM" id="SSF48264">
    <property type="entry name" value="Cytochrome P450"/>
    <property type="match status" value="1"/>
</dbReference>
<evidence type="ECO:0000256" key="4">
    <source>
        <dbReference type="ARBA" id="ARBA00004406"/>
    </source>
</evidence>
<dbReference type="InterPro" id="IPR036396">
    <property type="entry name" value="Cyt_P450_sf"/>
</dbReference>
<evidence type="ECO:0000256" key="3">
    <source>
        <dbReference type="ARBA" id="ARBA00004174"/>
    </source>
</evidence>
<evidence type="ECO:0000256" key="2">
    <source>
        <dbReference type="ARBA" id="ARBA00003690"/>
    </source>
</evidence>
<dbReference type="GO" id="GO:0020037">
    <property type="term" value="F:heme binding"/>
    <property type="evidence" value="ECO:0007669"/>
    <property type="project" value="InterPro"/>
</dbReference>
<evidence type="ECO:0000256" key="13">
    <source>
        <dbReference type="ARBA" id="ARBA00023136"/>
    </source>
</evidence>
<evidence type="ECO:0000256" key="11">
    <source>
        <dbReference type="ARBA" id="ARBA00023004"/>
    </source>
</evidence>
<evidence type="ECO:0000256" key="16">
    <source>
        <dbReference type="SAM" id="MobiDB-lite"/>
    </source>
</evidence>
<reference evidence="17" key="1">
    <citation type="journal article" date="2012" name="Insect Mol. Biol.">
        <title>Cytochrome P450s and cytochrome P450 reductase in the olfactory organ of the cotton leafworm Spodoptera littoralis.</title>
        <authorList>
            <person name="Pottier M.A."/>
            <person name="Bozzolan F."/>
            <person name="Chertemps T."/>
            <person name="Jacquin-Joly E."/>
            <person name="Lalouette L."/>
            <person name="Siaussat D."/>
            <person name="Maibeche-Coisne M."/>
        </authorList>
    </citation>
    <scope>NUCLEOTIDE SEQUENCE</scope>
</reference>
<evidence type="ECO:0000256" key="1">
    <source>
        <dbReference type="ARBA" id="ARBA00001971"/>
    </source>
</evidence>
<dbReference type="Pfam" id="PF00067">
    <property type="entry name" value="p450"/>
    <property type="match status" value="2"/>
</dbReference>
<feature type="compositionally biased region" description="Basic and acidic residues" evidence="16">
    <location>
        <begin position="335"/>
        <end position="350"/>
    </location>
</feature>
<reference evidence="17" key="2">
    <citation type="submission" date="2012-07" db="EMBL/GenBank/DDBJ databases">
        <authorList>
            <person name="Pottier M.-A."/>
            <person name="Bozzolan F."/>
            <person name="Chertemps T."/>
            <person name="Jacquin-Joly E."/>
            <person name="Lalouette L."/>
            <person name="Siaussat D."/>
            <person name="Maibeche-Coisne M."/>
        </authorList>
    </citation>
    <scope>NUCLEOTIDE SEQUENCE</scope>
</reference>
<dbReference type="PRINTS" id="PR00463">
    <property type="entry name" value="EP450I"/>
</dbReference>
<keyword evidence="8" id="KW-0256">Endoplasmic reticulum</keyword>
<feature type="region of interest" description="Disordered" evidence="16">
    <location>
        <begin position="325"/>
        <end position="356"/>
    </location>
</feature>
<sequence>MILLLVSVVLVFALLVSWISLVRQSRRFNVDGPSPLPLVGNAHLFVVKSSEFLNLVQRLSEKYGKVFRVHFFSTPYVVICHAKQAEELVSSIEHITKGRSYSFLTCWLGQGLLTSTGQRWKTHRKFLTPAFHFNILQNFLPVFCKNQRVLTEKLRGLADGRPIDMFPIIALAALDNVTESIMGVCMETQKDSQSEYVKSIEELSAIVTMRMQIPFFGEDAIFNLLPYKTRQDKALKVLHGQTNKVIEARRQELKKAKITALPDNNDIGLKNSMRSWTCCCSLKLMGKKIFFEKCLGNWYQRGRQNPFLGGRRPYFIRLPFRGRQDKPWKGFPGQDKQRDGSKRTGTEEGKITASPDNMDIGIKNKHAFLDLLWLAEMMGKKIDDESVREEVDTFMFEGHDTTTSGIVYTLHCLSKRRDVQEKVYEELKTIYGNEMHRDPTYHELAQMKYLELVLKESMRLFPPVPLIERRIMKDCEVGGLKLLKGTSVVMNIYQIQRQPDLYDDPLEFRPERFEAPLKNPFSWLAFSAGPRNCIGQKFAMMELKITISEIIKHFYILPAAQEPELSADLVLRSKNGVQVKFMPRK</sequence>
<accession>J7FJF5</accession>
<keyword evidence="6 14" id="KW-0349">Heme</keyword>
<evidence type="ECO:0000256" key="8">
    <source>
        <dbReference type="ARBA" id="ARBA00022824"/>
    </source>
</evidence>
<keyword evidence="13" id="KW-0472">Membrane</keyword>
<dbReference type="PANTHER" id="PTHR24291">
    <property type="entry name" value="CYTOCHROME P450 FAMILY 4"/>
    <property type="match status" value="1"/>
</dbReference>
<keyword evidence="11 14" id="KW-0408">Iron</keyword>
<dbReference type="PROSITE" id="PS00086">
    <property type="entry name" value="CYTOCHROME_P450"/>
    <property type="match status" value="1"/>
</dbReference>